<gene>
    <name evidence="6" type="ORF">CPAG_08427</name>
</gene>
<dbReference type="InterPro" id="IPR045167">
    <property type="entry name" value="Hobbit"/>
</dbReference>
<feature type="region of interest" description="Disordered" evidence="1">
    <location>
        <begin position="1058"/>
        <end position="1112"/>
    </location>
</feature>
<keyword evidence="2" id="KW-0812">Transmembrane</keyword>
<dbReference type="Proteomes" id="UP000054567">
    <property type="component" value="Unassembled WGS sequence"/>
</dbReference>
<dbReference type="VEuPathDB" id="FungiDB:CPAG_08427"/>
<feature type="compositionally biased region" description="Polar residues" evidence="1">
    <location>
        <begin position="730"/>
        <end position="740"/>
    </location>
</feature>
<feature type="region of interest" description="Disordered" evidence="1">
    <location>
        <begin position="2781"/>
        <end position="2901"/>
    </location>
</feature>
<evidence type="ECO:0000313" key="7">
    <source>
        <dbReference type="Proteomes" id="UP000054567"/>
    </source>
</evidence>
<feature type="region of interest" description="Disordered" evidence="1">
    <location>
        <begin position="2515"/>
        <end position="2613"/>
    </location>
</feature>
<reference evidence="7" key="3">
    <citation type="journal article" date="2010" name="Genome Res.">
        <title>Population genomic sequencing of Coccidioides fungi reveals recent hybridization and transposon control.</title>
        <authorList>
            <person name="Neafsey D.E."/>
            <person name="Barker B.M."/>
            <person name="Sharpton T.J."/>
            <person name="Stajich J.E."/>
            <person name="Park D.J."/>
            <person name="Whiston E."/>
            <person name="Hung C.-Y."/>
            <person name="McMahan C."/>
            <person name="White J."/>
            <person name="Sykes S."/>
            <person name="Heiman D."/>
            <person name="Young S."/>
            <person name="Zeng Q."/>
            <person name="Abouelleil A."/>
            <person name="Aftuck L."/>
            <person name="Bessette D."/>
            <person name="Brown A."/>
            <person name="FitzGerald M."/>
            <person name="Lui A."/>
            <person name="Macdonald J.P."/>
            <person name="Priest M."/>
            <person name="Orbach M.J."/>
            <person name="Galgiani J.N."/>
            <person name="Kirkland T.N."/>
            <person name="Cole G.T."/>
            <person name="Birren B.W."/>
            <person name="Henn M.R."/>
            <person name="Taylor J.W."/>
            <person name="Rounsley S.D."/>
        </authorList>
    </citation>
    <scope>NUCLEOTIDE SEQUENCE [LARGE SCALE GENOMIC DNA]</scope>
    <source>
        <strain evidence="7">RMSCC 3488</strain>
    </source>
</reference>
<dbReference type="InterPro" id="IPR019415">
    <property type="entry name" value="FMP27_SW_RBG"/>
</dbReference>
<dbReference type="Pfam" id="PF10344">
    <property type="entry name" value="Hobbit"/>
    <property type="match status" value="1"/>
</dbReference>
<feature type="compositionally biased region" description="Polar residues" evidence="1">
    <location>
        <begin position="2781"/>
        <end position="2816"/>
    </location>
</feature>
<feature type="compositionally biased region" description="Polar residues" evidence="1">
    <location>
        <begin position="2561"/>
        <end position="2570"/>
    </location>
</feature>
<evidence type="ECO:0000259" key="3">
    <source>
        <dbReference type="SMART" id="SM01214"/>
    </source>
</evidence>
<dbReference type="InterPro" id="IPR019441">
    <property type="entry name" value="FMP27/BLTP2/Hobbit_GFWDK_RBG"/>
</dbReference>
<evidence type="ECO:0000256" key="2">
    <source>
        <dbReference type="SAM" id="Phobius"/>
    </source>
</evidence>
<dbReference type="PANTHER" id="PTHR15678:SF6">
    <property type="entry name" value="BRIDGE-LIKE LIPID TRANSFER PROTEIN FAMILY MEMBER 2"/>
    <property type="match status" value="1"/>
</dbReference>
<feature type="region of interest" description="Disordered" evidence="1">
    <location>
        <begin position="830"/>
        <end position="850"/>
    </location>
</feature>
<evidence type="ECO:0000313" key="6">
    <source>
        <dbReference type="EMBL" id="KMM72128.1"/>
    </source>
</evidence>
<feature type="compositionally biased region" description="Basic residues" evidence="1">
    <location>
        <begin position="1102"/>
        <end position="1112"/>
    </location>
</feature>
<dbReference type="SMART" id="SM01215">
    <property type="entry name" value="Fmp27_SW"/>
    <property type="match status" value="1"/>
</dbReference>
<organism evidence="6 7">
    <name type="scientific">Coccidioides posadasii RMSCC 3488</name>
    <dbReference type="NCBI Taxonomy" id="454284"/>
    <lineage>
        <taxon>Eukaryota</taxon>
        <taxon>Fungi</taxon>
        <taxon>Dikarya</taxon>
        <taxon>Ascomycota</taxon>
        <taxon>Pezizomycotina</taxon>
        <taxon>Eurotiomycetes</taxon>
        <taxon>Eurotiomycetidae</taxon>
        <taxon>Onygenales</taxon>
        <taxon>Onygenaceae</taxon>
        <taxon>Coccidioides</taxon>
    </lineage>
</organism>
<dbReference type="InterPro" id="IPR019449">
    <property type="entry name" value="FMP27_WPPW_RBG"/>
</dbReference>
<feature type="transmembrane region" description="Helical" evidence="2">
    <location>
        <begin position="12"/>
        <end position="32"/>
    </location>
</feature>
<feature type="domain" description="FMP27/BLTP2/Hobbit GFWDK motif-containing RBG unit" evidence="3">
    <location>
        <begin position="1253"/>
        <end position="1412"/>
    </location>
</feature>
<feature type="region of interest" description="Disordered" evidence="1">
    <location>
        <begin position="2002"/>
        <end position="2027"/>
    </location>
</feature>
<dbReference type="PANTHER" id="PTHR15678">
    <property type="entry name" value="ANTIGEN MLAA-22-RELATED"/>
    <property type="match status" value="1"/>
</dbReference>
<protein>
    <submittedName>
        <fullName evidence="6">Uncharacterized protein</fullName>
    </submittedName>
</protein>
<feature type="compositionally biased region" description="Acidic residues" evidence="1">
    <location>
        <begin position="2516"/>
        <end position="2528"/>
    </location>
</feature>
<feature type="compositionally biased region" description="Basic and acidic residues" evidence="1">
    <location>
        <begin position="2851"/>
        <end position="2879"/>
    </location>
</feature>
<name>A0A0J6FP31_COCPO</name>
<feature type="region of interest" description="Disordered" evidence="1">
    <location>
        <begin position="99"/>
        <end position="125"/>
    </location>
</feature>
<feature type="compositionally biased region" description="Polar residues" evidence="1">
    <location>
        <begin position="1898"/>
        <end position="1910"/>
    </location>
</feature>
<feature type="domain" description="FMP27 SW motif-containing RBG unit" evidence="4">
    <location>
        <begin position="1133"/>
        <end position="1235"/>
    </location>
</feature>
<keyword evidence="2" id="KW-0472">Membrane</keyword>
<sequence length="2901" mass="329435">MAISLSPTSVFVTIFLLYISTFVLFAIIRFGTGISIQRIGYFSLRRIAYSPREGIYISIRGLGLSLHWPTFAQPTYVSIRVKELSVTVDPNVLRGGKNAAVGSKDKTSDSVTVSDEDDSANEATEQSVFRRGTLTEKAYSRTWKALTTAKEAIKWLHRRIHLWSLVDVTATDTTLRIVKAGEIQVGGITVAVDTRRNVMERGRLFRHKKDPSGDQQPAEWMFNIKNVLLALEDQEPEEIVDNFGLNIHGLLHKGIEGLRDVSVSVKVGRLHVPYDDLVSFTSRIPRPETPLRMHKLNYADDEISFADIVEELDHPGTREAAIVQTVAESRQFLASMLRGIQEIQLALSFFRFSHVVQRLPKGKKPQYLNIVTHEVGVDFHRMDPNDPAHRMYFQRNDIAHQALVAAISSSVSLDDNTNDRDKIMYIPMATATIKTTLPSKTVSVSERHDAAERNTNVLFANFVVTSPSVDLEPGKLAQIISLLQRRNVTRRTRKKDKHLLISRLLPKASIKLSVHEPVLRFVLPVSAPSKQHDYNLLVSSISSISLDIESSHSAEEGIQYSLASVYRVASHMLYYQTVSGVKHHLISTESLEVKLHLNATTELCVVASGNLNTFSVHLVSGEVTKGVHQVIEQFHDHVQPTKLPPAMDSNSPSLLRRLPPWLLQFQFEILGLVVEVAGTDDTIRPATRGIVLQVGGCSAHYEAQKVEPNKRVARRRTPSHSAISDDPTFRFTSTSPSRKSYNGPADGRRLAIHVRSLEGFVMESADYMETESFLSVPRFEVALSTTSDLQGPIFHINSIVHEIFLKHSLYRYYAIGIAFMVLQDTFVNKSAKKPPSTGQGSKSPESLRVPPLSRTELVTIDFKAPLIEVKLAMPMDPAMMVQVYGLAAGRHRWSPPFIRAHLVRLHAEAPKLKGVWARIVSVKNMRVGFRESRTKQAESIADAKGYDISTDFIRLAVPHHMIMHRVFDNFINTTKAIQQLNHRFKTRTNEYVLEKNPEGPKHVPRISLRSRVLLFELEDDAFEWKLSTIYRLGLLEQKQRLSRDEAFMMKVRKVEECQHRHASSRLRTQSALPVSHKSPAASRKSGETQRSKSADRHDRARSTSRGRRAKRKVRYDPDAIRNFTDCCKIALDDAWVRLRQHDARSWRTRIDSSIRFQNTAIKEIRALFAGADEPPEGMQDDESILAIPNRPGLLAVTISDVHLVLDRPSFPINSYAEYINKIGKGMPMDMKYSLLIPMSIHLDMGEARANLRDYPLDLLHIPALRSGQPARLACWSVSGDFVIAEEFRDHESSRRVMVNIVPPTITPDGVSHPGFSIDVRRTVSPVKTYSDPKIEINTSLPTSISWGMSYQPVIQDMMKIIEGFSKPEIDPSERVGFWDKIRLSFHSRINVMWKGDGDVHLRLKGSRDPYVVTGFGAGFVMCWRKDVQWEIHTRDDPKEFMTVTSGEYVLAVPDYSHQARHSYESITLDKDTASTKSSLRHEPIFKKVIMKLSGNVRWLAGLVFEQTVHGTQERSFDFRPHYDVVLRNPKYLSAERLKDYDAYRGFRSNHIHLSVAVVAPVSRVWSVSNREPSASYNTVHLTPRFFTHFFNWWSLFSGVMSLPVRQGPLWPGLTKTSKKFSRHLGTVKYNLFLSPLFVSHIYKHKDAEDYNEDVVFATGIKARLESFMLDLHQRREQVKTQVKGRLKQTKASMMKINRAQLDFISADFRAVSASIGGTNLEDVQQPDDDILSTFQQPAPPADLSRFTIPDHDLNWVDMDDFVELDWILPSESNPKTKILPLAYSPRFSYFRQTDHREVGPEETGYSRFGDEPTHYCVMSQDNDPRTVQMDLIRERLHVLGAQIDAHARLVGEHELQLVREGTVDEGTRSQYELFLKQGESLQTRREFLRRGLGRLEEQVSNARGANGTHSRNPDPDPSVDVKELKEDIGAQMLYASPDDAFVTDFDNRFIIHNIQLKWNNSLRNIVLRYIHQNSQRRGFVYYMSRRAVNFILDIVEEQGKSKLQPMGSRRQSSGHIPDQASQDKDDEVTVEARIEQLLNDAKRYVNADDSMNPHGKQEEPKKQEEIAPEFNAHNSYHVRLIAPQIQLQSEKNKKTVALVTAKGMQLKVISIRDKRRESDDVSGLVQRRFTLDMDSAQFFVATQKTFSSHAHIYCGNRYGNPPGAAWPPWVSLESMFEFDRDPSGLSRIIQKTSASLRYDKYNTLRLKYNEKVAKGDGERVCDSIANENRIDQISINFPQVRAICDSSQYYSMYVIVLDLLLYSEPLEQVRNERLEKIMLASDFSDLRGAPEMVNKLQQRIRHLEDIKNLFQIQSKYLDAQGWKDRLAVEKDLATCEDELFFIMKAITTSQRKNEERTKHHSSGLLRWTLSASEIVWHLMREHGEPLVEFQLRNAAYERTDNIDGSNHNAIEIQRIYGLNLLSSAIYPQMIVPYLDEQRQNPQKEDDRMLKVNWYMLEAIGGIPILDDFEVTLFPLKVQLERELGQKLFEYIFPGVGSNAFENGGFSPFMIKKMDPLEDDDEEDSDDNAELPTPGASTGSGSADDSQSSYPGAIEMRLKPTLTLQDTTRSKSPARRPKIPGFTHISKDAVKQKAGAAGDRSRSATRTPPLSRLPVKKNSVDSLRLLGRSQTGGALTVQSTTSVNDDKHRRFALSRSSTRAFNKSDGQVDDVSHMMSRASNYMILTHVKINDVVLCLSYKGRGERNIEDVHDFVFRLPVLEYRNKTWSNLDLALRLKKDAIKALISHAPAILGNKFSHNRPNKQQQMRLRELASSKQVFASDSISNVCPSDGSNSIVSRSSTEQSESPRRSFQSNASPFSGAKSIISGFHSTGPSMPIHDSRSARSLNMDACDDSRSFQDELTRRRTGGDDYEVEKKDQKPQKTRLRKKSLTQLRRKFLGAPD</sequence>
<accession>A0A0J6FP31</accession>
<proteinExistence type="predicted"/>
<evidence type="ECO:0000256" key="1">
    <source>
        <dbReference type="SAM" id="MobiDB-lite"/>
    </source>
</evidence>
<keyword evidence="2" id="KW-1133">Transmembrane helix</keyword>
<dbReference type="EMBL" id="DS268113">
    <property type="protein sequence ID" value="KMM72128.1"/>
    <property type="molecule type" value="Genomic_DNA"/>
</dbReference>
<reference evidence="7" key="2">
    <citation type="journal article" date="2009" name="Genome Res.">
        <title>Comparative genomic analyses of the human fungal pathogens Coccidioides and their relatives.</title>
        <authorList>
            <person name="Sharpton T.J."/>
            <person name="Stajich J.E."/>
            <person name="Rounsley S.D."/>
            <person name="Gardner M.J."/>
            <person name="Wortman J.R."/>
            <person name="Jordar V.S."/>
            <person name="Maiti R."/>
            <person name="Kodira C.D."/>
            <person name="Neafsey D.E."/>
            <person name="Zeng Q."/>
            <person name="Hung C.-Y."/>
            <person name="McMahan C."/>
            <person name="Muszewska A."/>
            <person name="Grynberg M."/>
            <person name="Mandel M.A."/>
            <person name="Kellner E.M."/>
            <person name="Barker B.M."/>
            <person name="Galgiani J.N."/>
            <person name="Orbach M.J."/>
            <person name="Kirkland T.N."/>
            <person name="Cole G.T."/>
            <person name="Henn M.R."/>
            <person name="Birren B.W."/>
            <person name="Taylor J.W."/>
        </authorList>
    </citation>
    <scope>NUCLEOTIDE SEQUENCE [LARGE SCALE GENOMIC DNA]</scope>
    <source>
        <strain evidence="7">RMSCC 3488</strain>
    </source>
</reference>
<reference evidence="6 7" key="1">
    <citation type="submission" date="2007-06" db="EMBL/GenBank/DDBJ databases">
        <title>The Genome Sequence of Coccidioides posadasii RMSCC_3488.</title>
        <authorList>
            <consortium name="Coccidioides Genome Resources Consortium"/>
            <consortium name="The Broad Institute Genome Sequencing Platform"/>
            <person name="Henn M.R."/>
            <person name="Sykes S."/>
            <person name="Young S."/>
            <person name="Jaffe D."/>
            <person name="Berlin A."/>
            <person name="Alvarez P."/>
            <person name="Butler J."/>
            <person name="Gnerre S."/>
            <person name="Grabherr M."/>
            <person name="Mauceli E."/>
            <person name="Brockman W."/>
            <person name="Kodira C."/>
            <person name="Alvarado L."/>
            <person name="Zeng Q."/>
            <person name="Crawford M."/>
            <person name="Antoine C."/>
            <person name="Devon K."/>
            <person name="Galgiani J."/>
            <person name="Orsborn K."/>
            <person name="Lewis M.L."/>
            <person name="Nusbaum C."/>
            <person name="Galagan J."/>
            <person name="Birren B."/>
        </authorList>
    </citation>
    <scope>NUCLEOTIDE SEQUENCE [LARGE SCALE GENOMIC DNA]</scope>
    <source>
        <strain evidence="6 7">RMSCC 3488</strain>
    </source>
</reference>
<dbReference type="SMART" id="SM01216">
    <property type="entry name" value="Fmp27_WPPW"/>
    <property type="match status" value="1"/>
</dbReference>
<evidence type="ECO:0000259" key="4">
    <source>
        <dbReference type="SMART" id="SM01215"/>
    </source>
</evidence>
<feature type="compositionally biased region" description="Basic residues" evidence="1">
    <location>
        <begin position="2880"/>
        <end position="2901"/>
    </location>
</feature>
<feature type="compositionally biased region" description="Basic and acidic residues" evidence="1">
    <location>
        <begin position="1084"/>
        <end position="1101"/>
    </location>
</feature>
<feature type="region of interest" description="Disordered" evidence="1">
    <location>
        <begin position="708"/>
        <end position="744"/>
    </location>
</feature>
<dbReference type="OrthoDB" id="1562405at2759"/>
<feature type="domain" description="FMP27 WPPW motif-containing RBG unit" evidence="5">
    <location>
        <begin position="1659"/>
        <end position="2175"/>
    </location>
</feature>
<evidence type="ECO:0000259" key="5">
    <source>
        <dbReference type="SMART" id="SM01216"/>
    </source>
</evidence>
<dbReference type="SMART" id="SM01214">
    <property type="entry name" value="Fmp27_GFWDK"/>
    <property type="match status" value="1"/>
</dbReference>
<feature type="region of interest" description="Disordered" evidence="1">
    <location>
        <begin position="1898"/>
        <end position="1919"/>
    </location>
</feature>
<feature type="compositionally biased region" description="Low complexity" evidence="1">
    <location>
        <begin position="2531"/>
        <end position="2548"/>
    </location>
</feature>